<name>A0AAD4LL97_9AGAM</name>
<reference evidence="1" key="1">
    <citation type="submission" date="2022-01" db="EMBL/GenBank/DDBJ databases">
        <title>Comparative genomics reveals a dynamic genome evolution in the ectomycorrhizal milk-cap (Lactarius) mushrooms.</title>
        <authorList>
            <consortium name="DOE Joint Genome Institute"/>
            <person name="Lebreton A."/>
            <person name="Tang N."/>
            <person name="Kuo A."/>
            <person name="LaButti K."/>
            <person name="Drula E."/>
            <person name="Barry K."/>
            <person name="Clum A."/>
            <person name="Lipzen A."/>
            <person name="Mousain D."/>
            <person name="Ng V."/>
            <person name="Wang R."/>
            <person name="Wang X."/>
            <person name="Dai Y."/>
            <person name="Henrissat B."/>
            <person name="Grigoriev I.V."/>
            <person name="Guerin-Laguette A."/>
            <person name="Yu F."/>
            <person name="Martin F.M."/>
        </authorList>
    </citation>
    <scope>NUCLEOTIDE SEQUENCE</scope>
    <source>
        <strain evidence="1">QP</strain>
    </source>
</reference>
<dbReference type="EMBL" id="JAKELL010000010">
    <property type="protein sequence ID" value="KAH8996005.1"/>
    <property type="molecule type" value="Genomic_DNA"/>
</dbReference>
<keyword evidence="2" id="KW-1185">Reference proteome</keyword>
<sequence>MPHWAGFKYVFPRMTVKSWYRAPISFLSYAPSRPLWITSGRTAQSELIVSETTQCTTNNWTVPNKPTSKSMARHDFAFTSFVKSREYEGHPWTYGLQQYMRSQVGRSTTYPRRIRCRPRSPHRSVDSRGPLFSELRQHMAVICVALLLLTRSLVGCESYMQQNDLRL</sequence>
<comment type="caution">
    <text evidence="1">The sequence shown here is derived from an EMBL/GenBank/DDBJ whole genome shotgun (WGS) entry which is preliminary data.</text>
</comment>
<gene>
    <name evidence="1" type="ORF">EDB92DRAFT_113649</name>
</gene>
<evidence type="ECO:0000313" key="2">
    <source>
        <dbReference type="Proteomes" id="UP001201163"/>
    </source>
</evidence>
<evidence type="ECO:0000313" key="1">
    <source>
        <dbReference type="EMBL" id="KAH8996005.1"/>
    </source>
</evidence>
<dbReference type="Proteomes" id="UP001201163">
    <property type="component" value="Unassembled WGS sequence"/>
</dbReference>
<organism evidence="1 2">
    <name type="scientific">Lactarius akahatsu</name>
    <dbReference type="NCBI Taxonomy" id="416441"/>
    <lineage>
        <taxon>Eukaryota</taxon>
        <taxon>Fungi</taxon>
        <taxon>Dikarya</taxon>
        <taxon>Basidiomycota</taxon>
        <taxon>Agaricomycotina</taxon>
        <taxon>Agaricomycetes</taxon>
        <taxon>Russulales</taxon>
        <taxon>Russulaceae</taxon>
        <taxon>Lactarius</taxon>
    </lineage>
</organism>
<dbReference type="AlphaFoldDB" id="A0AAD4LL97"/>
<accession>A0AAD4LL97</accession>
<protein>
    <submittedName>
        <fullName evidence="1">Uncharacterized protein</fullName>
    </submittedName>
</protein>
<proteinExistence type="predicted"/>